<evidence type="ECO:0000313" key="2">
    <source>
        <dbReference type="EMBL" id="EEC10588.1"/>
    </source>
</evidence>
<protein>
    <recommendedName>
        <fullName evidence="5">Secreted protein</fullName>
    </recommendedName>
</protein>
<dbReference type="EMBL" id="ABJB010473257">
    <property type="status" value="NOT_ANNOTATED_CDS"/>
    <property type="molecule type" value="Genomic_DNA"/>
</dbReference>
<gene>
    <name evidence="2" type="ORF">IscW_ISCW007253</name>
</gene>
<evidence type="ECO:0000313" key="3">
    <source>
        <dbReference type="EnsemblMetazoa" id="ISCW007253-PA"/>
    </source>
</evidence>
<evidence type="ECO:0000256" key="1">
    <source>
        <dbReference type="SAM" id="SignalP"/>
    </source>
</evidence>
<dbReference type="VEuPathDB" id="VectorBase:ISCI007253"/>
<feature type="chain" id="PRO_5014568136" description="Secreted protein" evidence="1">
    <location>
        <begin position="31"/>
        <end position="63"/>
    </location>
</feature>
<evidence type="ECO:0000313" key="4">
    <source>
        <dbReference type="Proteomes" id="UP000001555"/>
    </source>
</evidence>
<dbReference type="PaxDb" id="6945-B7PVG6"/>
<keyword evidence="1" id="KW-0732">Signal</keyword>
<dbReference type="EnsemblMetazoa" id="ISCW007253-RA">
    <property type="protein sequence ID" value="ISCW007253-PA"/>
    <property type="gene ID" value="ISCW007253"/>
</dbReference>
<evidence type="ECO:0008006" key="5">
    <source>
        <dbReference type="Google" id="ProtNLM"/>
    </source>
</evidence>
<organism>
    <name type="scientific">Ixodes scapularis</name>
    <name type="common">Black-legged tick</name>
    <name type="synonym">Deer tick</name>
    <dbReference type="NCBI Taxonomy" id="6945"/>
    <lineage>
        <taxon>Eukaryota</taxon>
        <taxon>Metazoa</taxon>
        <taxon>Ecdysozoa</taxon>
        <taxon>Arthropoda</taxon>
        <taxon>Chelicerata</taxon>
        <taxon>Arachnida</taxon>
        <taxon>Acari</taxon>
        <taxon>Parasitiformes</taxon>
        <taxon>Ixodida</taxon>
        <taxon>Ixodoidea</taxon>
        <taxon>Ixodidae</taxon>
        <taxon>Ixodinae</taxon>
        <taxon>Ixodes</taxon>
    </lineage>
</organism>
<dbReference type="AlphaFoldDB" id="B7PVG6"/>
<dbReference type="VEuPathDB" id="VectorBase:ISCW007253"/>
<proteinExistence type="predicted"/>
<dbReference type="HOGENOM" id="CLU_2888258_0_0_1"/>
<name>B7PVG6_IXOSC</name>
<feature type="signal peptide" evidence="1">
    <location>
        <begin position="1"/>
        <end position="30"/>
    </location>
</feature>
<dbReference type="Proteomes" id="UP000001555">
    <property type="component" value="Unassembled WGS sequence"/>
</dbReference>
<reference evidence="3" key="2">
    <citation type="submission" date="2020-05" db="UniProtKB">
        <authorList>
            <consortium name="EnsemblMetazoa"/>
        </authorList>
    </citation>
    <scope>IDENTIFICATION</scope>
    <source>
        <strain evidence="3">wikel</strain>
    </source>
</reference>
<sequence>MAIQQPFFSKKCSCTIVVLLLWLVHIVARAHCPCCAKQLHLMGNKLIHEVCVESILIITTGDM</sequence>
<reference evidence="2 4" key="1">
    <citation type="submission" date="2008-03" db="EMBL/GenBank/DDBJ databases">
        <title>Annotation of Ixodes scapularis.</title>
        <authorList>
            <consortium name="Ixodes scapularis Genome Project Consortium"/>
            <person name="Caler E."/>
            <person name="Hannick L.I."/>
            <person name="Bidwell S."/>
            <person name="Joardar V."/>
            <person name="Thiagarajan M."/>
            <person name="Amedeo P."/>
            <person name="Galinsky K.J."/>
            <person name="Schobel S."/>
            <person name="Inman J."/>
            <person name="Hostetler J."/>
            <person name="Miller J."/>
            <person name="Hammond M."/>
            <person name="Megy K."/>
            <person name="Lawson D."/>
            <person name="Kodira C."/>
            <person name="Sutton G."/>
            <person name="Meyer J."/>
            <person name="Hill C.A."/>
            <person name="Birren B."/>
            <person name="Nene V."/>
            <person name="Collins F."/>
            <person name="Alarcon-Chaidez F."/>
            <person name="Wikel S."/>
            <person name="Strausberg R."/>
        </authorList>
    </citation>
    <scope>NUCLEOTIDE SEQUENCE [LARGE SCALE GENOMIC DNA]</scope>
    <source>
        <strain evidence="4">Wikel</strain>
        <strain evidence="2">Wikel colony</strain>
    </source>
</reference>
<dbReference type="InParanoid" id="B7PVG6"/>
<accession>B7PVG6</accession>
<keyword evidence="4" id="KW-1185">Reference proteome</keyword>
<dbReference type="EMBL" id="DS799611">
    <property type="protein sequence ID" value="EEC10588.1"/>
    <property type="molecule type" value="Genomic_DNA"/>
</dbReference>